<accession>A0A2H3ETJ0</accession>
<dbReference type="InParanoid" id="A0A2H3ETJ0"/>
<proteinExistence type="predicted"/>
<evidence type="ECO:0000313" key="2">
    <source>
        <dbReference type="Proteomes" id="UP000217790"/>
    </source>
</evidence>
<evidence type="ECO:0000313" key="1">
    <source>
        <dbReference type="EMBL" id="PBL02864.1"/>
    </source>
</evidence>
<dbReference type="EMBL" id="KZ293645">
    <property type="protein sequence ID" value="PBL02864.1"/>
    <property type="molecule type" value="Genomic_DNA"/>
</dbReference>
<dbReference type="AlphaFoldDB" id="A0A2H3ETJ0"/>
<dbReference type="Proteomes" id="UP000217790">
    <property type="component" value="Unassembled WGS sequence"/>
</dbReference>
<sequence length="185" mass="21005">MLNANLAHASHKNDSETPRAINTFSAVGFIRRISRPTSKYARFPGEHELWPFFKFSKFIFSTTAHMDYPTQNRVIKYHPHCIEPQPFLNPFLDIFIPALFSAVSNSSMRTLCFPPTGGVGINPRLLFKQKKLSTAVTLAPENLSFSPSVTQRGFNHTGHAFSTLISISLQWRVYPPRAHPSRFSR</sequence>
<protein>
    <submittedName>
        <fullName evidence="1">Uncharacterized protein</fullName>
    </submittedName>
</protein>
<organism evidence="1 2">
    <name type="scientific">Armillaria gallica</name>
    <name type="common">Bulbous honey fungus</name>
    <name type="synonym">Armillaria bulbosa</name>
    <dbReference type="NCBI Taxonomy" id="47427"/>
    <lineage>
        <taxon>Eukaryota</taxon>
        <taxon>Fungi</taxon>
        <taxon>Dikarya</taxon>
        <taxon>Basidiomycota</taxon>
        <taxon>Agaricomycotina</taxon>
        <taxon>Agaricomycetes</taxon>
        <taxon>Agaricomycetidae</taxon>
        <taxon>Agaricales</taxon>
        <taxon>Marasmiineae</taxon>
        <taxon>Physalacriaceae</taxon>
        <taxon>Armillaria</taxon>
    </lineage>
</organism>
<reference evidence="2" key="1">
    <citation type="journal article" date="2017" name="Nat. Ecol. Evol.">
        <title>Genome expansion and lineage-specific genetic innovations in the forest pathogenic fungi Armillaria.</title>
        <authorList>
            <person name="Sipos G."/>
            <person name="Prasanna A.N."/>
            <person name="Walter M.C."/>
            <person name="O'Connor E."/>
            <person name="Balint B."/>
            <person name="Krizsan K."/>
            <person name="Kiss B."/>
            <person name="Hess J."/>
            <person name="Varga T."/>
            <person name="Slot J."/>
            <person name="Riley R."/>
            <person name="Boka B."/>
            <person name="Rigling D."/>
            <person name="Barry K."/>
            <person name="Lee J."/>
            <person name="Mihaltcheva S."/>
            <person name="LaButti K."/>
            <person name="Lipzen A."/>
            <person name="Waldron R."/>
            <person name="Moloney N.M."/>
            <person name="Sperisen C."/>
            <person name="Kredics L."/>
            <person name="Vagvoelgyi C."/>
            <person name="Patrignani A."/>
            <person name="Fitzpatrick D."/>
            <person name="Nagy I."/>
            <person name="Doyle S."/>
            <person name="Anderson J.B."/>
            <person name="Grigoriev I.V."/>
            <person name="Gueldener U."/>
            <person name="Muensterkoetter M."/>
            <person name="Nagy L.G."/>
        </authorList>
    </citation>
    <scope>NUCLEOTIDE SEQUENCE [LARGE SCALE GENOMIC DNA]</scope>
    <source>
        <strain evidence="2">Ar21-2</strain>
    </source>
</reference>
<gene>
    <name evidence="1" type="ORF">ARMGADRAFT_1159344</name>
</gene>
<name>A0A2H3ETJ0_ARMGA</name>
<keyword evidence="2" id="KW-1185">Reference proteome</keyword>